<dbReference type="EMBL" id="KN832991">
    <property type="protein sequence ID" value="KIM83230.1"/>
    <property type="molecule type" value="Genomic_DNA"/>
</dbReference>
<accession>A0A0C3FFI4</accession>
<dbReference type="AlphaFoldDB" id="A0A0C3FFI4"/>
<proteinExistence type="predicted"/>
<protein>
    <submittedName>
        <fullName evidence="2">Uncharacterized protein</fullName>
    </submittedName>
</protein>
<evidence type="ECO:0000313" key="3">
    <source>
        <dbReference type="Proteomes" id="UP000054166"/>
    </source>
</evidence>
<reference evidence="2 3" key="1">
    <citation type="submission" date="2014-04" db="EMBL/GenBank/DDBJ databases">
        <authorList>
            <consortium name="DOE Joint Genome Institute"/>
            <person name="Kuo A."/>
            <person name="Tarkka M."/>
            <person name="Buscot F."/>
            <person name="Kohler A."/>
            <person name="Nagy L.G."/>
            <person name="Floudas D."/>
            <person name="Copeland A."/>
            <person name="Barry K.W."/>
            <person name="Cichocki N."/>
            <person name="Veneault-Fourrey C."/>
            <person name="LaButti K."/>
            <person name="Lindquist E.A."/>
            <person name="Lipzen A."/>
            <person name="Lundell T."/>
            <person name="Morin E."/>
            <person name="Murat C."/>
            <person name="Sun H."/>
            <person name="Tunlid A."/>
            <person name="Henrissat B."/>
            <person name="Grigoriev I.V."/>
            <person name="Hibbett D.S."/>
            <person name="Martin F."/>
            <person name="Nordberg H.P."/>
            <person name="Cantor M.N."/>
            <person name="Hua S.X."/>
        </authorList>
    </citation>
    <scope>NUCLEOTIDE SEQUENCE [LARGE SCALE GENOMIC DNA]</scope>
    <source>
        <strain evidence="2 3">F 1598</strain>
    </source>
</reference>
<keyword evidence="3" id="KW-1185">Reference proteome</keyword>
<reference evidence="3" key="2">
    <citation type="submission" date="2015-01" db="EMBL/GenBank/DDBJ databases">
        <title>Evolutionary Origins and Diversification of the Mycorrhizal Mutualists.</title>
        <authorList>
            <consortium name="DOE Joint Genome Institute"/>
            <consortium name="Mycorrhizal Genomics Consortium"/>
            <person name="Kohler A."/>
            <person name="Kuo A."/>
            <person name="Nagy L.G."/>
            <person name="Floudas D."/>
            <person name="Copeland A."/>
            <person name="Barry K.W."/>
            <person name="Cichocki N."/>
            <person name="Veneault-Fourrey C."/>
            <person name="LaButti K."/>
            <person name="Lindquist E.A."/>
            <person name="Lipzen A."/>
            <person name="Lundell T."/>
            <person name="Morin E."/>
            <person name="Murat C."/>
            <person name="Riley R."/>
            <person name="Ohm R."/>
            <person name="Sun H."/>
            <person name="Tunlid A."/>
            <person name="Henrissat B."/>
            <person name="Grigoriev I.V."/>
            <person name="Hibbett D.S."/>
            <person name="Martin F."/>
        </authorList>
    </citation>
    <scope>NUCLEOTIDE SEQUENCE [LARGE SCALE GENOMIC DNA]</scope>
    <source>
        <strain evidence="3">F 1598</strain>
    </source>
</reference>
<evidence type="ECO:0000256" key="1">
    <source>
        <dbReference type="SAM" id="MobiDB-lite"/>
    </source>
</evidence>
<dbReference type="HOGENOM" id="CLU_101869_0_0_1"/>
<dbReference type="InParanoid" id="A0A0C3FFI4"/>
<name>A0A0C3FFI4_PILCF</name>
<dbReference type="OrthoDB" id="37659at2759"/>
<gene>
    <name evidence="2" type="ORF">PILCRDRAFT_819466</name>
</gene>
<organism evidence="2 3">
    <name type="scientific">Piloderma croceum (strain F 1598)</name>
    <dbReference type="NCBI Taxonomy" id="765440"/>
    <lineage>
        <taxon>Eukaryota</taxon>
        <taxon>Fungi</taxon>
        <taxon>Dikarya</taxon>
        <taxon>Basidiomycota</taxon>
        <taxon>Agaricomycotina</taxon>
        <taxon>Agaricomycetes</taxon>
        <taxon>Agaricomycetidae</taxon>
        <taxon>Atheliales</taxon>
        <taxon>Atheliaceae</taxon>
        <taxon>Piloderma</taxon>
    </lineage>
</organism>
<feature type="region of interest" description="Disordered" evidence="1">
    <location>
        <begin position="1"/>
        <end position="21"/>
    </location>
</feature>
<sequence>MAALEPQWIVQPDMGKPPGRESPVGVEHIYRDSDIDLPVNLLVDPNHPDARGRHWSISWQVGKSKGSDDINVQRVLHIVREVGFDYYTNWGPRTRCFNPSAFVTVPIATMNLGQRKALEKIALSTEVYEPNGAWNCQDWVITVLRKAVEAGLLEAQQVNMALAVAQQ</sequence>
<dbReference type="Proteomes" id="UP000054166">
    <property type="component" value="Unassembled WGS sequence"/>
</dbReference>
<evidence type="ECO:0000313" key="2">
    <source>
        <dbReference type="EMBL" id="KIM83230.1"/>
    </source>
</evidence>